<evidence type="ECO:0000256" key="4">
    <source>
        <dbReference type="ARBA" id="ARBA00007729"/>
    </source>
</evidence>
<evidence type="ECO:0000256" key="12">
    <source>
        <dbReference type="ARBA" id="ARBA00048958"/>
    </source>
</evidence>
<dbReference type="InterPro" id="IPR036291">
    <property type="entry name" value="NAD(P)-bd_dom_sf"/>
</dbReference>
<evidence type="ECO:0000313" key="19">
    <source>
        <dbReference type="Proteomes" id="UP000218209"/>
    </source>
</evidence>
<evidence type="ECO:0000313" key="18">
    <source>
        <dbReference type="EMBL" id="OSX72959.1"/>
    </source>
</evidence>
<dbReference type="OrthoDB" id="550646at2759"/>
<feature type="transmembrane region" description="Helical" evidence="15">
    <location>
        <begin position="472"/>
        <end position="492"/>
    </location>
</feature>
<dbReference type="GO" id="GO:0008823">
    <property type="term" value="F:cupric reductase (NADH) activity"/>
    <property type="evidence" value="ECO:0007669"/>
    <property type="project" value="TreeGrafter"/>
</dbReference>
<feature type="transmembrane region" description="Helical" evidence="15">
    <location>
        <begin position="323"/>
        <end position="348"/>
    </location>
</feature>
<keyword evidence="11 15" id="KW-0472">Membrane</keyword>
<keyword evidence="5" id="KW-0813">Transport</keyword>
<evidence type="ECO:0000256" key="15">
    <source>
        <dbReference type="SAM" id="Phobius"/>
    </source>
</evidence>
<evidence type="ECO:0000256" key="11">
    <source>
        <dbReference type="ARBA" id="ARBA00023136"/>
    </source>
</evidence>
<evidence type="ECO:0000256" key="1">
    <source>
        <dbReference type="ARBA" id="ARBA00001970"/>
    </source>
</evidence>
<keyword evidence="9" id="KW-0560">Oxidoreductase</keyword>
<evidence type="ECO:0000256" key="6">
    <source>
        <dbReference type="ARBA" id="ARBA00022692"/>
    </source>
</evidence>
<keyword evidence="19" id="KW-1185">Reference proteome</keyword>
<evidence type="ECO:0000256" key="9">
    <source>
        <dbReference type="ARBA" id="ARBA00023002"/>
    </source>
</evidence>
<dbReference type="AlphaFoldDB" id="A0A1X6NWF4"/>
<comment type="cofactor">
    <cofactor evidence="2">
        <name>FAD</name>
        <dbReference type="ChEBI" id="CHEBI:57692"/>
    </cofactor>
</comment>
<dbReference type="InterPro" id="IPR028939">
    <property type="entry name" value="P5C_Rdtase_cat_N"/>
</dbReference>
<dbReference type="GO" id="GO:0052851">
    <property type="term" value="F:ferric-chelate reductase (NADPH) activity"/>
    <property type="evidence" value="ECO:0007669"/>
    <property type="project" value="TreeGrafter"/>
</dbReference>
<evidence type="ECO:0008006" key="20">
    <source>
        <dbReference type="Google" id="ProtNLM"/>
    </source>
</evidence>
<feature type="region of interest" description="Disordered" evidence="14">
    <location>
        <begin position="1"/>
        <end position="25"/>
    </location>
</feature>
<keyword evidence="6 15" id="KW-0812">Transmembrane</keyword>
<comment type="catalytic activity">
    <reaction evidence="12">
        <text>2 Cu(+) + NADP(+) + H(+) = 2 Cu(2+) + NADPH</text>
        <dbReference type="Rhea" id="RHEA:71771"/>
        <dbReference type="ChEBI" id="CHEBI:15378"/>
        <dbReference type="ChEBI" id="CHEBI:29036"/>
        <dbReference type="ChEBI" id="CHEBI:49552"/>
        <dbReference type="ChEBI" id="CHEBI:57783"/>
        <dbReference type="ChEBI" id="CHEBI:58349"/>
    </reaction>
    <physiologicalReaction direction="right-to-left" evidence="12">
        <dbReference type="Rhea" id="RHEA:71773"/>
    </physiologicalReaction>
</comment>
<evidence type="ECO:0000256" key="3">
    <source>
        <dbReference type="ARBA" id="ARBA00004337"/>
    </source>
</evidence>
<keyword evidence="8 15" id="KW-1133">Transmembrane helix</keyword>
<evidence type="ECO:0000256" key="8">
    <source>
        <dbReference type="ARBA" id="ARBA00022989"/>
    </source>
</evidence>
<feature type="transmembrane region" description="Helical" evidence="15">
    <location>
        <begin position="438"/>
        <end position="460"/>
    </location>
</feature>
<comment type="cofactor">
    <cofactor evidence="1">
        <name>heme b</name>
        <dbReference type="ChEBI" id="CHEBI:60344"/>
    </cofactor>
</comment>
<dbReference type="PANTHER" id="PTHR14239">
    <property type="entry name" value="DUDULIN-RELATED"/>
    <property type="match status" value="1"/>
</dbReference>
<dbReference type="SUPFAM" id="SSF51735">
    <property type="entry name" value="NAD(P)-binding Rossmann-fold domains"/>
    <property type="match status" value="1"/>
</dbReference>
<dbReference type="InterPro" id="IPR013130">
    <property type="entry name" value="Fe3_Rdtase_TM_dom"/>
</dbReference>
<name>A0A1X6NWF4_PORUM</name>
<evidence type="ECO:0000256" key="5">
    <source>
        <dbReference type="ARBA" id="ARBA00022496"/>
    </source>
</evidence>
<evidence type="ECO:0000256" key="10">
    <source>
        <dbReference type="ARBA" id="ARBA00023008"/>
    </source>
</evidence>
<keyword evidence="5" id="KW-0408">Iron</keyword>
<accession>A0A1X6NWF4</accession>
<keyword evidence="5" id="KW-0406">Ion transport</keyword>
<feature type="domain" description="Pyrroline-5-carboxylate reductase catalytic N-terminal" evidence="17">
    <location>
        <begin position="43"/>
        <end position="133"/>
    </location>
</feature>
<dbReference type="Pfam" id="PF01794">
    <property type="entry name" value="Ferric_reduct"/>
    <property type="match status" value="1"/>
</dbReference>
<evidence type="ECO:0000259" key="16">
    <source>
        <dbReference type="Pfam" id="PF01794"/>
    </source>
</evidence>
<evidence type="ECO:0000256" key="7">
    <source>
        <dbReference type="ARBA" id="ARBA00022753"/>
    </source>
</evidence>
<dbReference type="GO" id="GO:0005886">
    <property type="term" value="C:plasma membrane"/>
    <property type="evidence" value="ECO:0007669"/>
    <property type="project" value="TreeGrafter"/>
</dbReference>
<dbReference type="InterPro" id="IPR051267">
    <property type="entry name" value="STEAP_metalloreductase"/>
</dbReference>
<organism evidence="18 19">
    <name type="scientific">Porphyra umbilicalis</name>
    <name type="common">Purple laver</name>
    <name type="synonym">Red alga</name>
    <dbReference type="NCBI Taxonomy" id="2786"/>
    <lineage>
        <taxon>Eukaryota</taxon>
        <taxon>Rhodophyta</taxon>
        <taxon>Bangiophyceae</taxon>
        <taxon>Bangiales</taxon>
        <taxon>Bangiaceae</taxon>
        <taxon>Porphyra</taxon>
    </lineage>
</organism>
<dbReference type="EMBL" id="KV919029">
    <property type="protein sequence ID" value="OSX72959.1"/>
    <property type="molecule type" value="Genomic_DNA"/>
</dbReference>
<dbReference type="GO" id="GO:0010008">
    <property type="term" value="C:endosome membrane"/>
    <property type="evidence" value="ECO:0007669"/>
    <property type="project" value="UniProtKB-SubCell"/>
</dbReference>
<comment type="catalytic activity">
    <reaction evidence="13">
        <text>2 Fe(2+) + NADP(+) + H(+) = 2 Fe(3+) + NADPH</text>
        <dbReference type="Rhea" id="RHEA:71767"/>
        <dbReference type="ChEBI" id="CHEBI:15378"/>
        <dbReference type="ChEBI" id="CHEBI:29033"/>
        <dbReference type="ChEBI" id="CHEBI:29034"/>
        <dbReference type="ChEBI" id="CHEBI:57783"/>
        <dbReference type="ChEBI" id="CHEBI:58349"/>
    </reaction>
    <physiologicalReaction direction="right-to-left" evidence="13">
        <dbReference type="Rhea" id="RHEA:71769"/>
    </physiologicalReaction>
</comment>
<reference evidence="18 19" key="1">
    <citation type="submission" date="2017-03" db="EMBL/GenBank/DDBJ databases">
        <title>WGS assembly of Porphyra umbilicalis.</title>
        <authorList>
            <person name="Brawley S.H."/>
            <person name="Blouin N.A."/>
            <person name="Ficko-Blean E."/>
            <person name="Wheeler G.L."/>
            <person name="Lohr M."/>
            <person name="Goodson H.V."/>
            <person name="Jenkins J.W."/>
            <person name="Blaby-Haas C.E."/>
            <person name="Helliwell K.E."/>
            <person name="Chan C."/>
            <person name="Marriage T."/>
            <person name="Bhattacharya D."/>
            <person name="Klein A.S."/>
            <person name="Badis Y."/>
            <person name="Brodie J."/>
            <person name="Cao Y."/>
            <person name="Collen J."/>
            <person name="Dittami S.M."/>
            <person name="Gachon C.M."/>
            <person name="Green B.R."/>
            <person name="Karpowicz S."/>
            <person name="Kim J.W."/>
            <person name="Kudahl U."/>
            <person name="Lin S."/>
            <person name="Michel G."/>
            <person name="Mittag M."/>
            <person name="Olson B.J."/>
            <person name="Pangilinan J."/>
            <person name="Peng Y."/>
            <person name="Qiu H."/>
            <person name="Shu S."/>
            <person name="Singer J.T."/>
            <person name="Smith A.G."/>
            <person name="Sprecher B.N."/>
            <person name="Wagner V."/>
            <person name="Wang W."/>
            <person name="Wang Z.-Y."/>
            <person name="Yan J."/>
            <person name="Yarish C."/>
            <person name="Zoeuner-Riek S."/>
            <person name="Zhuang Y."/>
            <person name="Zou Y."/>
            <person name="Lindquist E.A."/>
            <person name="Grimwood J."/>
            <person name="Barry K."/>
            <person name="Rokhsar D.S."/>
            <person name="Schmutz J."/>
            <person name="Stiller J.W."/>
            <person name="Grossman A.R."/>
            <person name="Prochnik S.E."/>
        </authorList>
    </citation>
    <scope>NUCLEOTIDE SEQUENCE [LARGE SCALE GENOMIC DNA]</scope>
    <source>
        <strain evidence="18">4086291</strain>
    </source>
</reference>
<comment type="similarity">
    <text evidence="4">Belongs to the STEAP family.</text>
</comment>
<feature type="transmembrane region" description="Helical" evidence="15">
    <location>
        <begin position="283"/>
        <end position="303"/>
    </location>
</feature>
<gene>
    <name evidence="18" type="ORF">BU14_0392s0016</name>
</gene>
<dbReference type="GO" id="GO:0006826">
    <property type="term" value="P:iron ion transport"/>
    <property type="evidence" value="ECO:0007669"/>
    <property type="project" value="UniProtKB-KW"/>
</dbReference>
<keyword evidence="5" id="KW-0410">Iron transport</keyword>
<evidence type="ECO:0000256" key="2">
    <source>
        <dbReference type="ARBA" id="ARBA00001974"/>
    </source>
</evidence>
<dbReference type="Gene3D" id="3.40.50.720">
    <property type="entry name" value="NAD(P)-binding Rossmann-like Domain"/>
    <property type="match status" value="1"/>
</dbReference>
<evidence type="ECO:0000256" key="13">
    <source>
        <dbReference type="ARBA" id="ARBA00049387"/>
    </source>
</evidence>
<dbReference type="Proteomes" id="UP000218209">
    <property type="component" value="Unassembled WGS sequence"/>
</dbReference>
<evidence type="ECO:0000256" key="14">
    <source>
        <dbReference type="SAM" id="MobiDB-lite"/>
    </source>
</evidence>
<proteinExistence type="inferred from homology"/>
<evidence type="ECO:0000259" key="17">
    <source>
        <dbReference type="Pfam" id="PF03807"/>
    </source>
</evidence>
<dbReference type="Pfam" id="PF03807">
    <property type="entry name" value="F420_oxidored"/>
    <property type="match status" value="1"/>
</dbReference>
<protein>
    <recommendedName>
        <fullName evidence="20">Pyrroline-5-carboxylate reductase catalytic N-terminal domain-containing protein</fullName>
    </recommendedName>
</protein>
<keyword evidence="7" id="KW-0967">Endosome</keyword>
<dbReference type="PANTHER" id="PTHR14239:SF0">
    <property type="entry name" value="F420-DEPENDENT NADP REDUCTASE"/>
    <property type="match status" value="1"/>
</dbReference>
<sequence length="507" mass="52243">MADQVPMPADVTAPLASSMSSSSSAPLKGEHVSLKVGDSGLSVAVIGNGVYGRAFARRMAAIGVPVILGTRSPPSATSTAPTWALPCTVTVISEALSSSTVVILAIPHTAAAAFVREHGAGLGGKVLVDVANPVAPSFGTTMRTLWAKAMGKPSATTTASAAAAAIPPPSADDSDDVMVDKAAAVAAADPLASTAERLAAVVAAEGLSSTPVVKAFNNVSAYALDEAAAQTPPPTVMIASEDSDAKAAVGDLARRMGLPVLDAGGLIAARTAEATVHRFFDGWVAAVVVTTILLLACSIYWSQRYFAEGRATTALWYAWLLQPVGHIAMVLLALTFLPGSLAAALQLARGTAKRPFPAWLASWMAIRKQLGMAGWFLATLHAIAGALHGAPKRANDPTYDAYTYIAFGVLAYGAFLLVAMASNPAVASGLSWTEFKTIFSGLGLLTMALTLVHVGVFIKLLSKFVDQFNNPVLPVFLAFGVLSVAAVAMALCKLPPLSIAIKRVRAR</sequence>
<feature type="domain" description="Ferric oxidoreductase" evidence="16">
    <location>
        <begin position="325"/>
        <end position="437"/>
    </location>
</feature>
<feature type="transmembrane region" description="Helical" evidence="15">
    <location>
        <begin position="402"/>
        <end position="426"/>
    </location>
</feature>
<comment type="subcellular location">
    <subcellularLocation>
        <location evidence="3">Endosome membrane</location>
        <topology evidence="3">Multi-pass membrane protein</topology>
    </subcellularLocation>
</comment>
<dbReference type="GO" id="GO:0015677">
    <property type="term" value="P:copper ion import"/>
    <property type="evidence" value="ECO:0007669"/>
    <property type="project" value="TreeGrafter"/>
</dbReference>
<keyword evidence="10" id="KW-0186">Copper</keyword>